<proteinExistence type="predicted"/>
<dbReference type="AlphaFoldDB" id="A0A3B0MBJ4"/>
<dbReference type="InterPro" id="IPR027417">
    <property type="entry name" value="P-loop_NTPase"/>
</dbReference>
<dbReference type="RefSeq" id="WP_121093390.1">
    <property type="nucleotide sequence ID" value="NZ_UIHC01000005.1"/>
</dbReference>
<accession>A0A3B0MBJ4</accession>
<name>A0A3B0MBJ4_9RHOB</name>
<dbReference type="Proteomes" id="UP000272908">
    <property type="component" value="Unassembled WGS sequence"/>
</dbReference>
<reference evidence="2" key="1">
    <citation type="submission" date="2018-08" db="EMBL/GenBank/DDBJ databases">
        <authorList>
            <person name="Rodrigo-Torres L."/>
            <person name="Arahal R. D."/>
            <person name="Lucena T."/>
        </authorList>
    </citation>
    <scope>NUCLEOTIDE SEQUENCE [LARGE SCALE GENOMIC DNA]</scope>
    <source>
        <strain evidence="2">CECT 7235</strain>
    </source>
</reference>
<gene>
    <name evidence="1" type="ORF">ROE7235_00843</name>
</gene>
<evidence type="ECO:0008006" key="3">
    <source>
        <dbReference type="Google" id="ProtNLM"/>
    </source>
</evidence>
<keyword evidence="2" id="KW-1185">Reference proteome</keyword>
<evidence type="ECO:0000313" key="1">
    <source>
        <dbReference type="EMBL" id="SUZ31108.1"/>
    </source>
</evidence>
<sequence>MAVTILDAMTDPALFADTFGGDSFSAWRALLAGYYGLPLDDDALPIWQEVTGRAEASQEAHDELWLVVGRRGGKSHAAGLVATFEAAFKDHRDKLAPGEWATVLLLAADRPQARTLLRYVRGMFEHPLLAPLVQRQTSDGLELVNRCAIEIGTASHRSTRGYTLAAVIADEIAFWHSDGARPDAEIIAALRPALATLGGKLVALSSPYARRGMLWQTYQGHFGRDSRVLVAQAPSRRMNPTLPQRIIDDAMRDDSARACAEYLAQFRSDISSLIDPALIEQATRPKPKELPAARGLHYVAFTDPAGGGQDEFTLAIGHREGDAVVLDAVRGMRGSPALIAKEFADFMGTYGIRRVTGDRYAGRWPRDEFQKYGIAYEVSELDRNGLYIELLAAMNSGSVELPPDQKLARQMAALERRTGRSGRDLIDHPPGGHDDLANAVAGLVASIKKPKHTTKQMELRL</sequence>
<evidence type="ECO:0000313" key="2">
    <source>
        <dbReference type="Proteomes" id="UP000272908"/>
    </source>
</evidence>
<dbReference type="EMBL" id="UIHC01000005">
    <property type="protein sequence ID" value="SUZ31108.1"/>
    <property type="molecule type" value="Genomic_DNA"/>
</dbReference>
<protein>
    <recommendedName>
        <fullName evidence="3">Terminase large subunit gp17-like C-terminal domain-containing protein</fullName>
    </recommendedName>
</protein>
<dbReference type="Gene3D" id="3.30.420.240">
    <property type="match status" value="1"/>
</dbReference>
<dbReference type="Gene3D" id="3.40.50.300">
    <property type="entry name" value="P-loop containing nucleotide triphosphate hydrolases"/>
    <property type="match status" value="1"/>
</dbReference>
<dbReference type="OrthoDB" id="280696at2"/>
<organism evidence="1 2">
    <name type="scientific">Roseinatronobacter ekhonensis</name>
    <dbReference type="NCBI Taxonomy" id="254356"/>
    <lineage>
        <taxon>Bacteria</taxon>
        <taxon>Pseudomonadati</taxon>
        <taxon>Pseudomonadota</taxon>
        <taxon>Alphaproteobacteria</taxon>
        <taxon>Rhodobacterales</taxon>
        <taxon>Paracoccaceae</taxon>
        <taxon>Roseinatronobacter</taxon>
    </lineage>
</organism>